<name>A0A344L762_9PSEU</name>
<dbReference type="SUPFAM" id="SSF46894">
    <property type="entry name" value="C-terminal effector domain of the bipartite response regulators"/>
    <property type="match status" value="1"/>
</dbReference>
<dbReference type="Gene3D" id="1.10.10.10">
    <property type="entry name" value="Winged helix-like DNA-binding domain superfamily/Winged helix DNA-binding domain"/>
    <property type="match status" value="1"/>
</dbReference>
<dbReference type="GO" id="GO:0006355">
    <property type="term" value="P:regulation of DNA-templated transcription"/>
    <property type="evidence" value="ECO:0007669"/>
    <property type="project" value="InterPro"/>
</dbReference>
<keyword evidence="2" id="KW-0067">ATP-binding</keyword>
<feature type="coiled-coil region" evidence="3">
    <location>
        <begin position="588"/>
        <end position="615"/>
    </location>
</feature>
<dbReference type="InterPro" id="IPR000792">
    <property type="entry name" value="Tscrpt_reg_LuxR_C"/>
</dbReference>
<dbReference type="Gene3D" id="3.40.50.300">
    <property type="entry name" value="P-loop containing nucleotide triphosphate hydrolases"/>
    <property type="match status" value="1"/>
</dbReference>
<gene>
    <name evidence="5" type="ORF">A4R43_16270</name>
</gene>
<accession>A0A344L762</accession>
<evidence type="ECO:0000313" key="6">
    <source>
        <dbReference type="Proteomes" id="UP000250434"/>
    </source>
</evidence>
<dbReference type="GO" id="GO:0004016">
    <property type="term" value="F:adenylate cyclase activity"/>
    <property type="evidence" value="ECO:0007669"/>
    <property type="project" value="TreeGrafter"/>
</dbReference>
<dbReference type="AlphaFoldDB" id="A0A344L762"/>
<dbReference type="PANTHER" id="PTHR16305:SF35">
    <property type="entry name" value="TRANSCRIPTIONAL ACTIVATOR DOMAIN"/>
    <property type="match status" value="1"/>
</dbReference>
<dbReference type="SMART" id="SM00421">
    <property type="entry name" value="HTH_LUXR"/>
    <property type="match status" value="1"/>
</dbReference>
<keyword evidence="6" id="KW-1185">Reference proteome</keyword>
<dbReference type="GO" id="GO:0005524">
    <property type="term" value="F:ATP binding"/>
    <property type="evidence" value="ECO:0007669"/>
    <property type="project" value="UniProtKB-KW"/>
</dbReference>
<dbReference type="InterPro" id="IPR027417">
    <property type="entry name" value="P-loop_NTPase"/>
</dbReference>
<organism evidence="5 6">
    <name type="scientific">Amycolatopsis albispora</name>
    <dbReference type="NCBI Taxonomy" id="1804986"/>
    <lineage>
        <taxon>Bacteria</taxon>
        <taxon>Bacillati</taxon>
        <taxon>Actinomycetota</taxon>
        <taxon>Actinomycetes</taxon>
        <taxon>Pseudonocardiales</taxon>
        <taxon>Pseudonocardiaceae</taxon>
        <taxon>Amycolatopsis</taxon>
    </lineage>
</organism>
<dbReference type="SUPFAM" id="SSF52540">
    <property type="entry name" value="P-loop containing nucleoside triphosphate hydrolases"/>
    <property type="match status" value="1"/>
</dbReference>
<dbReference type="GO" id="GO:0005737">
    <property type="term" value="C:cytoplasm"/>
    <property type="evidence" value="ECO:0007669"/>
    <property type="project" value="TreeGrafter"/>
</dbReference>
<dbReference type="Gene3D" id="1.25.40.10">
    <property type="entry name" value="Tetratricopeptide repeat domain"/>
    <property type="match status" value="1"/>
</dbReference>
<reference evidence="5 6" key="1">
    <citation type="submission" date="2016-04" db="EMBL/GenBank/DDBJ databases">
        <title>Complete genome sequence and analysis of deep-sea sediment isolate, Amycolatopsis sp. WP1.</title>
        <authorList>
            <person name="Wang H."/>
            <person name="Chen S."/>
            <person name="Wu Q."/>
        </authorList>
    </citation>
    <scope>NUCLEOTIDE SEQUENCE [LARGE SCALE GENOMIC DNA]</scope>
    <source>
        <strain evidence="5 6">WP1</strain>
    </source>
</reference>
<dbReference type="PANTHER" id="PTHR16305">
    <property type="entry name" value="TESTICULAR SOLUBLE ADENYLYL CYCLASE"/>
    <property type="match status" value="1"/>
</dbReference>
<dbReference type="GO" id="GO:0003677">
    <property type="term" value="F:DNA binding"/>
    <property type="evidence" value="ECO:0007669"/>
    <property type="project" value="InterPro"/>
</dbReference>
<dbReference type="InterPro" id="IPR036388">
    <property type="entry name" value="WH-like_DNA-bd_sf"/>
</dbReference>
<dbReference type="RefSeq" id="WP_113693124.1">
    <property type="nucleotide sequence ID" value="NZ_CP015163.1"/>
</dbReference>
<dbReference type="OrthoDB" id="5476461at2"/>
<proteinExistence type="predicted"/>
<dbReference type="Pfam" id="PF00196">
    <property type="entry name" value="GerE"/>
    <property type="match status" value="1"/>
</dbReference>
<dbReference type="PRINTS" id="PR00038">
    <property type="entry name" value="HTHLUXR"/>
</dbReference>
<dbReference type="PROSITE" id="PS00622">
    <property type="entry name" value="HTH_LUXR_1"/>
    <property type="match status" value="1"/>
</dbReference>
<evidence type="ECO:0000256" key="1">
    <source>
        <dbReference type="ARBA" id="ARBA00022741"/>
    </source>
</evidence>
<dbReference type="Pfam" id="PF13191">
    <property type="entry name" value="AAA_16"/>
    <property type="match status" value="1"/>
</dbReference>
<dbReference type="EMBL" id="CP015163">
    <property type="protein sequence ID" value="AXB43886.1"/>
    <property type="molecule type" value="Genomic_DNA"/>
</dbReference>
<evidence type="ECO:0000313" key="5">
    <source>
        <dbReference type="EMBL" id="AXB43886.1"/>
    </source>
</evidence>
<dbReference type="InterPro" id="IPR041664">
    <property type="entry name" value="AAA_16"/>
</dbReference>
<feature type="domain" description="HTH luxR-type" evidence="4">
    <location>
        <begin position="932"/>
        <end position="997"/>
    </location>
</feature>
<evidence type="ECO:0000259" key="4">
    <source>
        <dbReference type="PROSITE" id="PS50043"/>
    </source>
</evidence>
<dbReference type="InterPro" id="IPR016032">
    <property type="entry name" value="Sig_transdc_resp-reg_C-effctor"/>
</dbReference>
<evidence type="ECO:0000256" key="2">
    <source>
        <dbReference type="ARBA" id="ARBA00022840"/>
    </source>
</evidence>
<dbReference type="KEGG" id="aab:A4R43_16270"/>
<dbReference type="SUPFAM" id="SSF48452">
    <property type="entry name" value="TPR-like"/>
    <property type="match status" value="1"/>
</dbReference>
<dbReference type="CDD" id="cd06170">
    <property type="entry name" value="LuxR_C_like"/>
    <property type="match status" value="1"/>
</dbReference>
<dbReference type="Proteomes" id="UP000250434">
    <property type="component" value="Chromosome"/>
</dbReference>
<dbReference type="InterPro" id="IPR011990">
    <property type="entry name" value="TPR-like_helical_dom_sf"/>
</dbReference>
<sequence length="1001" mass="108255">MQTVPRLGSGIPLVARTSEMRRLRAALARAERNEAGAVLLSGDAGVGKTRVLTELGEHAASRGALVLTGRCLDVREGGLPYLPFAEALTPLATSGDSAVADALRVRHALGRLLPQLGTVLPPSAEYTPVSASDHETMGPVRAERDLGQLQLFDAVLGLLTELSERTPVVLLLEDLHWADGSTRNLLSFLLSRLRAQRLLVVASYREEDVHRRHPLRPLLSELVRLASVERIDLTPFSEADARQFVAALAESTLSPEVITELIERSQGNPFFLEELIASCGDDGSDLPTGLAEVLLSRVERLSAETRRVLRLISVANGGVSHAVLNDLSGLDELALDEALREAVQHHVLVVDKKFYLFRHALLREAVYGDLLPGERTRTHAQYADRLRRRPETRGGYALLAYHSLESNDLPTALAASKRAATEAEGLGAPASALKHTEQALAIWDAVPEKDRPEGVDEIKLLSEASYFAGTSGEPERAIAYARSAVEAIHDGVSVERAATLWRRLAQVLGVLDGTWDESVEAIGKAWELVERAEASRTRAWVLSTRAIIQRGDNDIAGALWSAQSAVADARAVGADGAEADALVTLGALAETEGHIEEARDRLRQAQLKAEKAGALNVGLRARYFLASSYEEQSEIAEALAAYRESADYAKENGLTWSSFGLEARARHLYLRYVSGDWPTEDGRPRRGVSSAVAARMTASWVYIVAARGRLAEAEKMVESLGGEWRTDILIAIAGGAVGIDLAYWRGEHAEALRRAEDAIQRLEQFDPWLLGGLRMVVLGMRSASALAAAARVRGDTVAEAEAVARGEALLAHGRACLEHGKPRSGTLGPEGRAWRARLEAEAPELHGRFDPAAWAETVAAFGYGAVYEQAVSRQRYAAALLSTGEAADAERAAAELLKAYEVAERLGAKPLGDSIRDLAHRARVELPGQAPPRDVVDPLTDRERAVLERVALGRTNRQVGEELYISEKTVSVHLSRVMAKLGASRRAEAVAIAKDRGLLAG</sequence>
<keyword evidence="1" id="KW-0547">Nucleotide-binding</keyword>
<keyword evidence="3" id="KW-0175">Coiled coil</keyword>
<dbReference type="PROSITE" id="PS50043">
    <property type="entry name" value="HTH_LUXR_2"/>
    <property type="match status" value="1"/>
</dbReference>
<evidence type="ECO:0000256" key="3">
    <source>
        <dbReference type="SAM" id="Coils"/>
    </source>
</evidence>
<protein>
    <submittedName>
        <fullName evidence="5">LuxR family transcriptional regulator</fullName>
    </submittedName>
</protein>